<gene>
    <name evidence="1" type="ORF">Barba2A_gp037</name>
</gene>
<name>A0A4P8MWB3_9CAUD</name>
<proteinExistence type="predicted"/>
<evidence type="ECO:0000313" key="1">
    <source>
        <dbReference type="EMBL" id="QCQ58160.1"/>
    </source>
</evidence>
<dbReference type="Proteomes" id="UP000302738">
    <property type="component" value="Segment"/>
</dbReference>
<reference evidence="1 2" key="1">
    <citation type="submission" date="2019-03" db="EMBL/GenBank/DDBJ databases">
        <title>Genomic and seasonal variations among aquatic phages infecting the Baltic Sea Gammaproteobacteria Rheinheimera sp. bal341.</title>
        <authorList>
            <person name="Nilsson E."/>
            <person name="Li K."/>
            <person name="Fridlund J."/>
            <person name="Sulcius S."/>
            <person name="Bunse C."/>
            <person name="Karlsson C.M.G."/>
            <person name="Lindh M."/>
            <person name="Lundin D."/>
            <person name="Pinhassi J."/>
            <person name="Holmfeldt K."/>
        </authorList>
    </citation>
    <scope>NUCLEOTIDE SEQUENCE [LARGE SCALE GENOMIC DNA]</scope>
</reference>
<sequence>MYHLVLRQYDGTYIRIENEEPFDQYEITGYESEYCQYTVDNTRPYYDNQVRYDAVAVNIFQSE</sequence>
<protein>
    <submittedName>
        <fullName evidence="1">Uncharacterized protein</fullName>
    </submittedName>
</protein>
<organism evidence="1 2">
    <name type="scientific">Rheinheimera phage vB_RspM_Barba2A</name>
    <dbReference type="NCBI Taxonomy" id="2565679"/>
    <lineage>
        <taxon>Viruses</taxon>
        <taxon>Duplodnaviria</taxon>
        <taxon>Heunggongvirae</taxon>
        <taxon>Uroviricota</taxon>
        <taxon>Caudoviricetes</taxon>
        <taxon>Barbavirus</taxon>
        <taxon>Barbavirus barba18A</taxon>
    </lineage>
</organism>
<dbReference type="EMBL" id="MK719703">
    <property type="protein sequence ID" value="QCQ58160.1"/>
    <property type="molecule type" value="Genomic_DNA"/>
</dbReference>
<evidence type="ECO:0000313" key="2">
    <source>
        <dbReference type="Proteomes" id="UP000302738"/>
    </source>
</evidence>
<accession>A0A4P8MWB3</accession>